<gene>
    <name evidence="1" type="ORF">CAL24_18345</name>
</gene>
<reference evidence="2" key="1">
    <citation type="submission" date="2017-05" db="EMBL/GenBank/DDBJ databases">
        <title>Complete and WGS of Bordetella genogroups.</title>
        <authorList>
            <person name="Spilker T."/>
            <person name="Lipuma J."/>
        </authorList>
    </citation>
    <scope>NUCLEOTIDE SEQUENCE [LARGE SCALE GENOMIC DNA]</scope>
    <source>
        <strain evidence="2">AU8256</strain>
    </source>
</reference>
<dbReference type="AlphaFoldDB" id="A0A261VKV0"/>
<dbReference type="Proteomes" id="UP000215633">
    <property type="component" value="Unassembled WGS sequence"/>
</dbReference>
<protein>
    <recommendedName>
        <fullName evidence="3">DUF3348 domain-containing protein</fullName>
    </recommendedName>
</protein>
<comment type="caution">
    <text evidence="1">The sequence shown here is derived from an EMBL/GenBank/DDBJ whole genome shotgun (WGS) entry which is preliminary data.</text>
</comment>
<evidence type="ECO:0008006" key="3">
    <source>
        <dbReference type="Google" id="ProtNLM"/>
    </source>
</evidence>
<name>A0A261VKV0_9BORD</name>
<dbReference type="Pfam" id="PF11828">
    <property type="entry name" value="DUF3348"/>
    <property type="match status" value="1"/>
</dbReference>
<evidence type="ECO:0000313" key="1">
    <source>
        <dbReference type="EMBL" id="OZI73803.1"/>
    </source>
</evidence>
<evidence type="ECO:0000313" key="2">
    <source>
        <dbReference type="Proteomes" id="UP000215633"/>
    </source>
</evidence>
<dbReference type="InterPro" id="IPR021783">
    <property type="entry name" value="DUF3348"/>
</dbReference>
<proteinExistence type="predicted"/>
<accession>A0A261VKV0</accession>
<sequence>MVQVPRRTGVSGPALVRLLTRLAHADISESGQSLADRLSLWLGWTDAIALSAVLDSGAQAAPAGAPASDSAEEDECARLRAALTDAIDDDGTRARAPILRRGQPVVRETPPDTGTDYAPHRQRYLTLQQTMETRIGQLRSRLRAILAGMPGMARLAMMDAVMDRSLGAHERRLLATVPALLESHFARLRQAAQDAPDEPATAAPAQWLATFRQDMRSVLLAELDIRLQPVEGLLAALRDRP</sequence>
<organism evidence="1 2">
    <name type="scientific">Bordetella genomosp. 2</name>
    <dbReference type="NCBI Taxonomy" id="1983456"/>
    <lineage>
        <taxon>Bacteria</taxon>
        <taxon>Pseudomonadati</taxon>
        <taxon>Pseudomonadota</taxon>
        <taxon>Betaproteobacteria</taxon>
        <taxon>Burkholderiales</taxon>
        <taxon>Alcaligenaceae</taxon>
        <taxon>Bordetella</taxon>
    </lineage>
</organism>
<dbReference type="RefSeq" id="WP_094807506.1">
    <property type="nucleotide sequence ID" value="NZ_NEVT01000007.1"/>
</dbReference>
<dbReference type="EMBL" id="NEVT01000007">
    <property type="protein sequence ID" value="OZI73803.1"/>
    <property type="molecule type" value="Genomic_DNA"/>
</dbReference>
<keyword evidence="2" id="KW-1185">Reference proteome</keyword>